<evidence type="ECO:0000256" key="4">
    <source>
        <dbReference type="ARBA" id="ARBA00022723"/>
    </source>
</evidence>
<dbReference type="PIRSF" id="PIRSF037420">
    <property type="entry name" value="PQQ_syn_pqqE"/>
    <property type="match status" value="1"/>
</dbReference>
<evidence type="ECO:0000256" key="2">
    <source>
        <dbReference type="ARBA" id="ARBA00022485"/>
    </source>
</evidence>
<feature type="domain" description="Radical SAM core" evidence="9">
    <location>
        <begin position="24"/>
        <end position="247"/>
    </location>
</feature>
<keyword evidence="6" id="KW-0408">Iron</keyword>
<dbReference type="SFLD" id="SFLDG01386">
    <property type="entry name" value="main_SPASM_domain-containing"/>
    <property type="match status" value="1"/>
</dbReference>
<dbReference type="SUPFAM" id="SSF102114">
    <property type="entry name" value="Radical SAM enzymes"/>
    <property type="match status" value="1"/>
</dbReference>
<dbReference type="InterPro" id="IPR013785">
    <property type="entry name" value="Aldolase_TIM"/>
</dbReference>
<protein>
    <submittedName>
        <fullName evidence="10">Heme b synthase</fullName>
    </submittedName>
</protein>
<evidence type="ECO:0000256" key="8">
    <source>
        <dbReference type="SAM" id="MobiDB-lite"/>
    </source>
</evidence>
<dbReference type="PANTHER" id="PTHR11228">
    <property type="entry name" value="RADICAL SAM DOMAIN PROTEIN"/>
    <property type="match status" value="1"/>
</dbReference>
<dbReference type="PANTHER" id="PTHR11228:SF34">
    <property type="entry name" value="TUNGSTEN-CONTAINING ALDEHYDE FERREDOXIN OXIDOREDUCTASE COFACTOR MODIFYING PROTEIN"/>
    <property type="match status" value="1"/>
</dbReference>
<sequence length="371" mass="41164">MTHPGTHHQPSFVHGGKTDHPAGAHTLRLVAWETTRRCNLSCKHCRAVAEDHPYENELTTRQAYTLLDQIREVGTPIIILTGGEPLLREDIFDIAAYGNRIGLRMVMAPNGTLLTPEIVEKLKQSGIQRISVSLDGASPQTHDDFRGLDHAFDDAIRGIKFAKAAGLEFQINTTITKTNLKEIPAILKLAEDLGAVAHHIFLLVPTGRGKYIVDSGIDAVEYEQTLNWFYDQRDKTPLQLKATCAPHYYRILRQRAHAEGKTVSFESHGLDAVTRGCLAGTGFCFISHVGRVQTCGFLDVTCGNIREASFKDVWENSRVFNELREFSNLTGKCGACEYKRVCGGCRARAYEATGSYLAEEPLCTYQPSKKA</sequence>
<keyword evidence="7" id="KW-0411">Iron-sulfur</keyword>
<keyword evidence="3" id="KW-0949">S-adenosyl-L-methionine</keyword>
<dbReference type="InterPro" id="IPR023885">
    <property type="entry name" value="4Fe4S-binding_SPASM_dom"/>
</dbReference>
<dbReference type="InterPro" id="IPR034480">
    <property type="entry name" value="Heme_synthase-like"/>
</dbReference>
<evidence type="ECO:0000313" key="10">
    <source>
        <dbReference type="EMBL" id="MBG0780149.1"/>
    </source>
</evidence>
<dbReference type="InterPro" id="IPR034391">
    <property type="entry name" value="AdoMet-like_SPASM_containing"/>
</dbReference>
<dbReference type="EMBL" id="JACCQK010000598">
    <property type="protein sequence ID" value="MBG0780149.1"/>
    <property type="molecule type" value="Genomic_DNA"/>
</dbReference>
<evidence type="ECO:0000313" key="11">
    <source>
        <dbReference type="Proteomes" id="UP000706172"/>
    </source>
</evidence>
<gene>
    <name evidence="10" type="primary">ahbD</name>
    <name evidence="10" type="ORF">H0S81_09535</name>
</gene>
<dbReference type="GO" id="GO:0051539">
    <property type="term" value="F:4 iron, 4 sulfur cluster binding"/>
    <property type="evidence" value="ECO:0007669"/>
    <property type="project" value="UniProtKB-KW"/>
</dbReference>
<dbReference type="SFLD" id="SFLDG01385">
    <property type="entry name" value="heme_carboxy_lyase_like"/>
    <property type="match status" value="1"/>
</dbReference>
<dbReference type="InterPro" id="IPR007197">
    <property type="entry name" value="rSAM"/>
</dbReference>
<feature type="region of interest" description="Disordered" evidence="8">
    <location>
        <begin position="1"/>
        <end position="20"/>
    </location>
</feature>
<keyword evidence="5" id="KW-0560">Oxidoreductase</keyword>
<dbReference type="NCBIfam" id="TIGR04545">
    <property type="entry name" value="rSAM_ahbD_hemeb"/>
    <property type="match status" value="1"/>
</dbReference>
<dbReference type="InterPro" id="IPR058240">
    <property type="entry name" value="rSAM_sf"/>
</dbReference>
<dbReference type="Pfam" id="PF13186">
    <property type="entry name" value="SPASM"/>
    <property type="match status" value="1"/>
</dbReference>
<keyword evidence="2" id="KW-0004">4Fe-4S</keyword>
<dbReference type="AlphaFoldDB" id="A0A931CZC1"/>
<evidence type="ECO:0000256" key="7">
    <source>
        <dbReference type="ARBA" id="ARBA00023014"/>
    </source>
</evidence>
<evidence type="ECO:0000256" key="5">
    <source>
        <dbReference type="ARBA" id="ARBA00023002"/>
    </source>
</evidence>
<dbReference type="InterPro" id="IPR050377">
    <property type="entry name" value="Radical_SAM_PqqE_MftC-like"/>
</dbReference>
<proteinExistence type="predicted"/>
<dbReference type="Pfam" id="PF04055">
    <property type="entry name" value="Radical_SAM"/>
    <property type="match status" value="1"/>
</dbReference>
<organism evidence="10 11">
    <name type="scientific">Desulfotignum balticum</name>
    <dbReference type="NCBI Taxonomy" id="115781"/>
    <lineage>
        <taxon>Bacteria</taxon>
        <taxon>Pseudomonadati</taxon>
        <taxon>Thermodesulfobacteriota</taxon>
        <taxon>Desulfobacteria</taxon>
        <taxon>Desulfobacterales</taxon>
        <taxon>Desulfobacteraceae</taxon>
        <taxon>Desulfotignum</taxon>
    </lineage>
</organism>
<reference evidence="10" key="1">
    <citation type="submission" date="2020-07" db="EMBL/GenBank/DDBJ databases">
        <title>Severe corrosion of carbon steel in oil field produced water can be linked to methanogenic archaea containing a special type of NiFe hydrogenase.</title>
        <authorList>
            <person name="Lahme S."/>
            <person name="Mand J."/>
            <person name="Longwell J."/>
            <person name="Smith R."/>
            <person name="Enning D."/>
        </authorList>
    </citation>
    <scope>NUCLEOTIDE SEQUENCE</scope>
    <source>
        <strain evidence="10">MIC098Bin6</strain>
    </source>
</reference>
<dbReference type="InterPro" id="IPR006638">
    <property type="entry name" value="Elp3/MiaA/NifB-like_rSAM"/>
</dbReference>
<evidence type="ECO:0000256" key="1">
    <source>
        <dbReference type="ARBA" id="ARBA00001966"/>
    </source>
</evidence>
<dbReference type="SFLD" id="SFLDG01387">
    <property type="entry name" value="BtrN-like_SPASM_domain_contain"/>
    <property type="match status" value="1"/>
</dbReference>
<dbReference type="GO" id="GO:0046872">
    <property type="term" value="F:metal ion binding"/>
    <property type="evidence" value="ECO:0007669"/>
    <property type="project" value="UniProtKB-KW"/>
</dbReference>
<evidence type="ECO:0000256" key="6">
    <source>
        <dbReference type="ARBA" id="ARBA00023004"/>
    </source>
</evidence>
<dbReference type="InterPro" id="IPR017200">
    <property type="entry name" value="PqqE-like"/>
</dbReference>
<dbReference type="GO" id="GO:0003824">
    <property type="term" value="F:catalytic activity"/>
    <property type="evidence" value="ECO:0007669"/>
    <property type="project" value="InterPro"/>
</dbReference>
<dbReference type="SMART" id="SM00729">
    <property type="entry name" value="Elp3"/>
    <property type="match status" value="1"/>
</dbReference>
<accession>A0A931CZC1</accession>
<dbReference type="NCBIfam" id="TIGR04085">
    <property type="entry name" value="rSAM_more_4Fe4S"/>
    <property type="match status" value="1"/>
</dbReference>
<name>A0A931CZC1_9BACT</name>
<dbReference type="CDD" id="cd21123">
    <property type="entry name" value="SPASM_MftC-like"/>
    <property type="match status" value="1"/>
</dbReference>
<keyword evidence="4" id="KW-0479">Metal-binding</keyword>
<dbReference type="Gene3D" id="3.20.20.70">
    <property type="entry name" value="Aldolase class I"/>
    <property type="match status" value="1"/>
</dbReference>
<evidence type="ECO:0000259" key="9">
    <source>
        <dbReference type="PROSITE" id="PS51918"/>
    </source>
</evidence>
<dbReference type="SFLD" id="SFLDS00029">
    <property type="entry name" value="Radical_SAM"/>
    <property type="match status" value="1"/>
</dbReference>
<dbReference type="PROSITE" id="PS51918">
    <property type="entry name" value="RADICAL_SAM"/>
    <property type="match status" value="1"/>
</dbReference>
<comment type="cofactor">
    <cofactor evidence="1">
        <name>[4Fe-4S] cluster</name>
        <dbReference type="ChEBI" id="CHEBI:49883"/>
    </cofactor>
</comment>
<dbReference type="CDD" id="cd01335">
    <property type="entry name" value="Radical_SAM"/>
    <property type="match status" value="1"/>
</dbReference>
<dbReference type="Proteomes" id="UP000706172">
    <property type="component" value="Unassembled WGS sequence"/>
</dbReference>
<dbReference type="InterPro" id="IPR030896">
    <property type="entry name" value="rSAM_AhbD_hemeb"/>
</dbReference>
<evidence type="ECO:0000256" key="3">
    <source>
        <dbReference type="ARBA" id="ARBA00022691"/>
    </source>
</evidence>
<dbReference type="SFLD" id="SFLDF00542">
    <property type="entry name" value="alternative_heme_biosynthesis"/>
    <property type="match status" value="1"/>
</dbReference>
<comment type="caution">
    <text evidence="10">The sequence shown here is derived from an EMBL/GenBank/DDBJ whole genome shotgun (WGS) entry which is preliminary data.</text>
</comment>
<dbReference type="SFLD" id="SFLDG01067">
    <property type="entry name" value="SPASM/twitch_domain_containing"/>
    <property type="match status" value="1"/>
</dbReference>